<dbReference type="SUPFAM" id="SSF53686">
    <property type="entry name" value="Tryptophan synthase beta subunit-like PLP-dependent enzymes"/>
    <property type="match status" value="1"/>
</dbReference>
<proteinExistence type="predicted"/>
<organism evidence="1 2">
    <name type="scientific">Paenibacillus monticola</name>
    <dbReference type="NCBI Taxonomy" id="2666075"/>
    <lineage>
        <taxon>Bacteria</taxon>
        <taxon>Bacillati</taxon>
        <taxon>Bacillota</taxon>
        <taxon>Bacilli</taxon>
        <taxon>Bacillales</taxon>
        <taxon>Paenibacillaceae</taxon>
        <taxon>Paenibacillus</taxon>
    </lineage>
</organism>
<keyword evidence="2" id="KW-1185">Reference proteome</keyword>
<evidence type="ECO:0000313" key="1">
    <source>
        <dbReference type="EMBL" id="MRN51901.1"/>
    </source>
</evidence>
<evidence type="ECO:0000313" key="2">
    <source>
        <dbReference type="Proteomes" id="UP000463051"/>
    </source>
</evidence>
<dbReference type="EMBL" id="WJXB01000001">
    <property type="protein sequence ID" value="MRN51901.1"/>
    <property type="molecule type" value="Genomic_DNA"/>
</dbReference>
<evidence type="ECO:0008006" key="3">
    <source>
        <dbReference type="Google" id="ProtNLM"/>
    </source>
</evidence>
<dbReference type="RefSeq" id="WP_154116836.1">
    <property type="nucleotide sequence ID" value="NZ_WJXB01000001.1"/>
</dbReference>
<dbReference type="InterPro" id="IPR036052">
    <property type="entry name" value="TrpB-like_PALP_sf"/>
</dbReference>
<accession>A0A7X2H1M1</accession>
<gene>
    <name evidence="1" type="ORF">GJB61_02665</name>
</gene>
<dbReference type="AlphaFoldDB" id="A0A7X2H1M1"/>
<dbReference type="GO" id="GO:1901605">
    <property type="term" value="P:alpha-amino acid metabolic process"/>
    <property type="evidence" value="ECO:0007669"/>
    <property type="project" value="UniProtKB-ARBA"/>
</dbReference>
<comment type="caution">
    <text evidence="1">The sequence shown here is derived from an EMBL/GenBank/DDBJ whole genome shotgun (WGS) entry which is preliminary data.</text>
</comment>
<protein>
    <recommendedName>
        <fullName evidence="3">Threonine synthase</fullName>
    </recommendedName>
</protein>
<sequence length="93" mass="10633">MSYSYLSHLDCPQCGETYGADSIQQLCVCGSPLLVRYKLDILKEEWSREALLGRKPDLWRYHELLPVLDCNNVVTLGEGMTPLLEIGEFITKR</sequence>
<dbReference type="Gene3D" id="3.40.50.1100">
    <property type="match status" value="1"/>
</dbReference>
<reference evidence="1 2" key="1">
    <citation type="submission" date="2019-11" db="EMBL/GenBank/DDBJ databases">
        <title>Paenibacillus monticola sp. nov., a novel PGPR strain isolated from mountain sample in China.</title>
        <authorList>
            <person name="Zhao Q."/>
            <person name="Li H.-P."/>
            <person name="Zhang J.-L."/>
        </authorList>
    </citation>
    <scope>NUCLEOTIDE SEQUENCE [LARGE SCALE GENOMIC DNA]</scope>
    <source>
        <strain evidence="1 2">LC-T2</strain>
    </source>
</reference>
<dbReference type="Proteomes" id="UP000463051">
    <property type="component" value="Unassembled WGS sequence"/>
</dbReference>
<name>A0A7X2H1M1_9BACL</name>